<accession>A0ABQ7HJ67</accession>
<proteinExistence type="predicted"/>
<dbReference type="EMBL" id="LUCS01000009">
    <property type="protein sequence ID" value="KAF6512244.1"/>
    <property type="molecule type" value="Genomic_DNA"/>
</dbReference>
<name>A0ABQ7HJ67_GEOSE</name>
<dbReference type="Proteomes" id="UP000773850">
    <property type="component" value="Unassembled WGS sequence"/>
</dbReference>
<organism evidence="1 2">
    <name type="scientific">Geobacillus stearothermophilus</name>
    <name type="common">Bacillus stearothermophilus</name>
    <dbReference type="NCBI Taxonomy" id="1422"/>
    <lineage>
        <taxon>Bacteria</taxon>
        <taxon>Bacillati</taxon>
        <taxon>Bacillota</taxon>
        <taxon>Bacilli</taxon>
        <taxon>Bacillales</taxon>
        <taxon>Anoxybacillaceae</taxon>
        <taxon>Geobacillus</taxon>
    </lineage>
</organism>
<evidence type="ECO:0000313" key="1">
    <source>
        <dbReference type="EMBL" id="KAF6512244.1"/>
    </source>
</evidence>
<reference evidence="1 2" key="1">
    <citation type="submission" date="2016-03" db="EMBL/GenBank/DDBJ databases">
        <title>Spore heat resistance.</title>
        <authorList>
            <person name="Boekhorst J."/>
            <person name="Berendsen E.M."/>
            <person name="Wells-Bennik M.H."/>
            <person name="Kuipers O.P."/>
        </authorList>
    </citation>
    <scope>NUCLEOTIDE SEQUENCE [LARGE SCALE GENOMIC DNA]</scope>
    <source>
        <strain evidence="1 2">GS8</strain>
    </source>
</reference>
<keyword evidence="2" id="KW-1185">Reference proteome</keyword>
<sequence length="61" mass="7080">MPLLNGFLHVFIRSYTKERGNAHSSPTYSLWSLKWESPARNRMKGGRFAVAFHFVILTLLE</sequence>
<comment type="caution">
    <text evidence="1">The sequence shown here is derived from an EMBL/GenBank/DDBJ whole genome shotgun (WGS) entry which is preliminary data.</text>
</comment>
<gene>
    <name evidence="1" type="ORF">GS8_543</name>
</gene>
<evidence type="ECO:0000313" key="2">
    <source>
        <dbReference type="Proteomes" id="UP000773850"/>
    </source>
</evidence>
<protein>
    <submittedName>
        <fullName evidence="1">Ribose ABC transport system periplasmic ribose-binding protein RbsB</fullName>
    </submittedName>
</protein>